<reference evidence="1 2" key="1">
    <citation type="submission" date="2021-05" db="EMBL/GenBank/DDBJ databases">
        <title>The draft genome of Geobacter pelophilus DSM 12255.</title>
        <authorList>
            <person name="Xu Z."/>
            <person name="Masuda Y."/>
            <person name="Itoh H."/>
            <person name="Senoo K."/>
        </authorList>
    </citation>
    <scope>NUCLEOTIDE SEQUENCE [LARGE SCALE GENOMIC DNA]</scope>
    <source>
        <strain evidence="1 2">DSM 12255</strain>
    </source>
</reference>
<evidence type="ECO:0000313" key="1">
    <source>
        <dbReference type="EMBL" id="MBT0665598.1"/>
    </source>
</evidence>
<dbReference type="Proteomes" id="UP000811899">
    <property type="component" value="Unassembled WGS sequence"/>
</dbReference>
<proteinExistence type="predicted"/>
<evidence type="ECO:0000313" key="2">
    <source>
        <dbReference type="Proteomes" id="UP000811899"/>
    </source>
</evidence>
<organism evidence="1 2">
    <name type="scientific">Geoanaerobacter pelophilus</name>
    <dbReference type="NCBI Taxonomy" id="60036"/>
    <lineage>
        <taxon>Bacteria</taxon>
        <taxon>Pseudomonadati</taxon>
        <taxon>Thermodesulfobacteriota</taxon>
        <taxon>Desulfuromonadia</taxon>
        <taxon>Geobacterales</taxon>
        <taxon>Geobacteraceae</taxon>
        <taxon>Geoanaerobacter</taxon>
    </lineage>
</organism>
<comment type="caution">
    <text evidence="1">The sequence shown here is derived from an EMBL/GenBank/DDBJ whole genome shotgun (WGS) entry which is preliminary data.</text>
</comment>
<dbReference type="AlphaFoldDB" id="A0AAW4L3R6"/>
<name>A0AAW4L3R6_9BACT</name>
<protein>
    <submittedName>
        <fullName evidence="1">Uncharacterized protein</fullName>
    </submittedName>
</protein>
<dbReference type="EMBL" id="JAHCVJ010000006">
    <property type="protein sequence ID" value="MBT0665598.1"/>
    <property type="molecule type" value="Genomic_DNA"/>
</dbReference>
<accession>A0AAW4L3R6</accession>
<keyword evidence="2" id="KW-1185">Reference proteome</keyword>
<sequence length="118" mass="14272">MTYCHLKPGQNGTKRLVEQYGQSLLCVRYRYDETRGLRVKTVEIVIEERPWQPPFRFRDDDIVPVAVGYEETELRAKLRKARAQWDSHAKVWLTAYRFVRGTELEQRMPEEFIKRRER</sequence>
<gene>
    <name evidence="1" type="ORF">KI809_14915</name>
</gene>